<evidence type="ECO:0000313" key="14">
    <source>
        <dbReference type="EMBL" id="KAF9513798.1"/>
    </source>
</evidence>
<keyword evidence="4 11" id="KW-0808">Transferase</keyword>
<evidence type="ECO:0000256" key="7">
    <source>
        <dbReference type="ARBA" id="ARBA00022840"/>
    </source>
</evidence>
<dbReference type="InterPro" id="IPR023610">
    <property type="entry name" value="PInositol-4/5-P-5/4-kinase"/>
</dbReference>
<evidence type="ECO:0000313" key="15">
    <source>
        <dbReference type="Proteomes" id="UP000886523"/>
    </source>
</evidence>
<dbReference type="PROSITE" id="PS51455">
    <property type="entry name" value="PIPK"/>
    <property type="match status" value="1"/>
</dbReference>
<dbReference type="AlphaFoldDB" id="A0A9P6AXG1"/>
<evidence type="ECO:0000256" key="5">
    <source>
        <dbReference type="ARBA" id="ARBA00022741"/>
    </source>
</evidence>
<reference evidence="14" key="1">
    <citation type="journal article" date="2020" name="Nat. Commun.">
        <title>Large-scale genome sequencing of mycorrhizal fungi provides insights into the early evolution of symbiotic traits.</title>
        <authorList>
            <person name="Miyauchi S."/>
            <person name="Kiss E."/>
            <person name="Kuo A."/>
            <person name="Drula E."/>
            <person name="Kohler A."/>
            <person name="Sanchez-Garcia M."/>
            <person name="Morin E."/>
            <person name="Andreopoulos B."/>
            <person name="Barry K.W."/>
            <person name="Bonito G."/>
            <person name="Buee M."/>
            <person name="Carver A."/>
            <person name="Chen C."/>
            <person name="Cichocki N."/>
            <person name="Clum A."/>
            <person name="Culley D."/>
            <person name="Crous P.W."/>
            <person name="Fauchery L."/>
            <person name="Girlanda M."/>
            <person name="Hayes R.D."/>
            <person name="Keri Z."/>
            <person name="LaButti K."/>
            <person name="Lipzen A."/>
            <person name="Lombard V."/>
            <person name="Magnuson J."/>
            <person name="Maillard F."/>
            <person name="Murat C."/>
            <person name="Nolan M."/>
            <person name="Ohm R.A."/>
            <person name="Pangilinan J."/>
            <person name="Pereira M.F."/>
            <person name="Perotto S."/>
            <person name="Peter M."/>
            <person name="Pfister S."/>
            <person name="Riley R."/>
            <person name="Sitrit Y."/>
            <person name="Stielow J.B."/>
            <person name="Szollosi G."/>
            <person name="Zifcakova L."/>
            <person name="Stursova M."/>
            <person name="Spatafora J.W."/>
            <person name="Tedersoo L."/>
            <person name="Vaario L.M."/>
            <person name="Yamada A."/>
            <person name="Yan M."/>
            <person name="Wang P."/>
            <person name="Xu J."/>
            <person name="Bruns T."/>
            <person name="Baldrian P."/>
            <person name="Vilgalys R."/>
            <person name="Dunand C."/>
            <person name="Henrissat B."/>
            <person name="Grigoriev I.V."/>
            <person name="Hibbett D."/>
            <person name="Nagy L.G."/>
            <person name="Martin F.M."/>
        </authorList>
    </citation>
    <scope>NUCLEOTIDE SEQUENCE</scope>
    <source>
        <strain evidence="14">UP504</strain>
    </source>
</reference>
<dbReference type="PANTHER" id="PTHR23086:SF8">
    <property type="entry name" value="PHOSPHATIDYLINOSITOL 5-PHOSPHATE 4-KINASE, ISOFORM A"/>
    <property type="match status" value="1"/>
</dbReference>
<dbReference type="FunFam" id="3.30.800.10:FF:000009">
    <property type="entry name" value="Phosphatidylinositol 4-phosphate 5-kinase its3"/>
    <property type="match status" value="1"/>
</dbReference>
<protein>
    <recommendedName>
        <fullName evidence="2">1-phosphatidylinositol-4-phosphate 5-kinase</fullName>
        <ecNumber evidence="2">2.7.1.68</ecNumber>
    </recommendedName>
    <alternativeName>
        <fullName evidence="10">1-phosphatidylinositol 4-phosphate kinase</fullName>
    </alternativeName>
    <alternativeName>
        <fullName evidence="8">Diphosphoinositide kinase</fullName>
    </alternativeName>
    <alternativeName>
        <fullName evidence="9">PIP5K</fullName>
    </alternativeName>
</protein>
<evidence type="ECO:0000259" key="13">
    <source>
        <dbReference type="PROSITE" id="PS51455"/>
    </source>
</evidence>
<evidence type="ECO:0000256" key="4">
    <source>
        <dbReference type="ARBA" id="ARBA00022679"/>
    </source>
</evidence>
<keyword evidence="15" id="KW-1185">Reference proteome</keyword>
<dbReference type="InterPro" id="IPR002498">
    <property type="entry name" value="PInositol-4-P-4/5-kinase_core"/>
</dbReference>
<evidence type="ECO:0000256" key="8">
    <source>
        <dbReference type="ARBA" id="ARBA00078403"/>
    </source>
</evidence>
<dbReference type="EMBL" id="MU128968">
    <property type="protein sequence ID" value="KAF9513798.1"/>
    <property type="molecule type" value="Genomic_DNA"/>
</dbReference>
<dbReference type="GO" id="GO:0016308">
    <property type="term" value="F:1-phosphatidylinositol-4-phosphate 5-kinase activity"/>
    <property type="evidence" value="ECO:0007669"/>
    <property type="project" value="UniProtKB-EC"/>
</dbReference>
<evidence type="ECO:0000256" key="6">
    <source>
        <dbReference type="ARBA" id="ARBA00022777"/>
    </source>
</evidence>
<dbReference type="PANTHER" id="PTHR23086">
    <property type="entry name" value="PHOSPHATIDYLINOSITOL-4-PHOSPHATE 5-KINASE"/>
    <property type="match status" value="1"/>
</dbReference>
<dbReference type="Gene3D" id="3.30.810.10">
    <property type="entry name" value="2-Layer Sandwich"/>
    <property type="match status" value="1"/>
</dbReference>
<evidence type="ECO:0000256" key="11">
    <source>
        <dbReference type="PROSITE-ProRule" id="PRU00781"/>
    </source>
</evidence>
<organism evidence="14 15">
    <name type="scientific">Hydnum rufescens UP504</name>
    <dbReference type="NCBI Taxonomy" id="1448309"/>
    <lineage>
        <taxon>Eukaryota</taxon>
        <taxon>Fungi</taxon>
        <taxon>Dikarya</taxon>
        <taxon>Basidiomycota</taxon>
        <taxon>Agaricomycotina</taxon>
        <taxon>Agaricomycetes</taxon>
        <taxon>Cantharellales</taxon>
        <taxon>Hydnaceae</taxon>
        <taxon>Hydnum</taxon>
    </lineage>
</organism>
<dbReference type="SUPFAM" id="SSF56104">
    <property type="entry name" value="SAICAR synthase-like"/>
    <property type="match status" value="1"/>
</dbReference>
<keyword evidence="7 11" id="KW-0067">ATP-binding</keyword>
<dbReference type="Gene3D" id="3.30.800.10">
    <property type="entry name" value="Phosphatidylinositol Phosphate Kinase II Beta"/>
    <property type="match status" value="1"/>
</dbReference>
<evidence type="ECO:0000256" key="1">
    <source>
        <dbReference type="ARBA" id="ARBA00000444"/>
    </source>
</evidence>
<dbReference type="Proteomes" id="UP000886523">
    <property type="component" value="Unassembled WGS sequence"/>
</dbReference>
<keyword evidence="5 11" id="KW-0547">Nucleotide-binding</keyword>
<keyword evidence="3" id="KW-0597">Phosphoprotein</keyword>
<dbReference type="InterPro" id="IPR027483">
    <property type="entry name" value="PInositol-4-P-4/5-kinase_C_sf"/>
</dbReference>
<dbReference type="SMART" id="SM00330">
    <property type="entry name" value="PIPKc"/>
    <property type="match status" value="1"/>
</dbReference>
<comment type="catalytic activity">
    <reaction evidence="1">
        <text>a 1,2-diacyl-sn-glycero-3-phospho-(1D-myo-inositol 4-phosphate) + ATP = a 1,2-diacyl-sn-glycero-3-phospho-(1D-myo-inositol-4,5-bisphosphate) + ADP + H(+)</text>
        <dbReference type="Rhea" id="RHEA:14425"/>
        <dbReference type="ChEBI" id="CHEBI:15378"/>
        <dbReference type="ChEBI" id="CHEBI:30616"/>
        <dbReference type="ChEBI" id="CHEBI:58178"/>
        <dbReference type="ChEBI" id="CHEBI:58456"/>
        <dbReference type="ChEBI" id="CHEBI:456216"/>
        <dbReference type="EC" id="2.7.1.68"/>
    </reaction>
</comment>
<dbReference type="GO" id="GO:0005524">
    <property type="term" value="F:ATP binding"/>
    <property type="evidence" value="ECO:0007669"/>
    <property type="project" value="UniProtKB-UniRule"/>
</dbReference>
<sequence length="477" mass="55096">MADDLPPQLDSDILKEAEQIRRERTSKRAKAQAEAEAALTAAKKPAAEEDGNKVLVGNLIGEDHVNYVLMYNMLTGIRIGVSRCQAKVKRPLTPDDYTARHKFSFDIVGNELTPSARYDFKFKDYAPWVFRELREEHFHLDPADYLLSLTSKYILSELGSPGKSGSFFYFSRDYRFIIKTIHHNEHAFLRKILPDYHRHVKTNPHTLLSRFYGLHRVKLPRGRKIHFVIMNNLFPPHRDIHETYDLKGSTVGREYPEEKASKNPRAVLKDLNWINRGRQLELGPEKRAYLIEQLRRDSEFLKEMHVMDYSLLVGIHNMQRGNRDNLRRNTLKIFQPDIHYGLRRRKISQSGKADPSEAMAMRRAMRSSDPKAIGNDSTALPESDSEDRRHFIFHQDEGGYRATDEANEPMDTIYYLGVIDICTPYTSLKRLEHLWKGLKADRHKISAVPAAEYASRFLSFLTAVTRGGGGGQRFKPE</sequence>
<comment type="caution">
    <text evidence="14">The sequence shown here is derived from an EMBL/GenBank/DDBJ whole genome shotgun (WGS) entry which is preliminary data.</text>
</comment>
<keyword evidence="6 11" id="KW-0418">Kinase</keyword>
<evidence type="ECO:0000256" key="10">
    <source>
        <dbReference type="ARBA" id="ARBA00082306"/>
    </source>
</evidence>
<evidence type="ECO:0000256" key="12">
    <source>
        <dbReference type="SAM" id="MobiDB-lite"/>
    </source>
</evidence>
<evidence type="ECO:0000256" key="9">
    <source>
        <dbReference type="ARBA" id="ARBA00080374"/>
    </source>
</evidence>
<dbReference type="EC" id="2.7.1.68" evidence="2"/>
<dbReference type="GO" id="GO:0046854">
    <property type="term" value="P:phosphatidylinositol phosphate biosynthetic process"/>
    <property type="evidence" value="ECO:0007669"/>
    <property type="project" value="TreeGrafter"/>
</dbReference>
<feature type="domain" description="PIPK" evidence="13">
    <location>
        <begin position="61"/>
        <end position="465"/>
    </location>
</feature>
<dbReference type="Pfam" id="PF01504">
    <property type="entry name" value="PIP5K"/>
    <property type="match status" value="1"/>
</dbReference>
<feature type="region of interest" description="Disordered" evidence="12">
    <location>
        <begin position="346"/>
        <end position="386"/>
    </location>
</feature>
<evidence type="ECO:0000256" key="2">
    <source>
        <dbReference type="ARBA" id="ARBA00012172"/>
    </source>
</evidence>
<name>A0A9P6AXG1_9AGAM</name>
<dbReference type="GO" id="GO:0005886">
    <property type="term" value="C:plasma membrane"/>
    <property type="evidence" value="ECO:0007669"/>
    <property type="project" value="TreeGrafter"/>
</dbReference>
<evidence type="ECO:0000256" key="3">
    <source>
        <dbReference type="ARBA" id="ARBA00022553"/>
    </source>
</evidence>
<dbReference type="InterPro" id="IPR027484">
    <property type="entry name" value="PInositol-4-P-5-kinase_N"/>
</dbReference>
<dbReference type="OrthoDB" id="20783at2759"/>
<gene>
    <name evidence="14" type="ORF">BS47DRAFT_1295750</name>
</gene>
<accession>A0A9P6AXG1</accession>
<dbReference type="CDD" id="cd17303">
    <property type="entry name" value="PIPKc_PIP5K_yeast_like"/>
    <property type="match status" value="1"/>
</dbReference>
<proteinExistence type="predicted"/>